<keyword evidence="7" id="KW-1185">Reference proteome</keyword>
<dbReference type="OrthoDB" id="5198708at2"/>
<evidence type="ECO:0000256" key="2">
    <source>
        <dbReference type="ARBA" id="ARBA00023002"/>
    </source>
</evidence>
<dbReference type="STRING" id="180332.GCA_000797495_02317"/>
<dbReference type="Gene3D" id="3.40.50.1970">
    <property type="match status" value="1"/>
</dbReference>
<dbReference type="EC" id="1.1.1.6" evidence="6"/>
<dbReference type="Pfam" id="PF00465">
    <property type="entry name" value="Fe-ADH"/>
    <property type="match status" value="1"/>
</dbReference>
<reference evidence="6 7" key="1">
    <citation type="journal article" date="2019" name="Anaerobe">
        <title>Detection of Robinsoniella peoriensis in multiple bone samples of a trauma patient.</title>
        <authorList>
            <person name="Schrottner P."/>
            <person name="Hartwich K."/>
            <person name="Bunk B."/>
            <person name="Schober I."/>
            <person name="Helbig S."/>
            <person name="Rudolph W.W."/>
            <person name="Gunzer F."/>
        </authorList>
    </citation>
    <scope>NUCLEOTIDE SEQUENCE [LARGE SCALE GENOMIC DNA]</scope>
    <source>
        <strain evidence="6 7">DSM 106044</strain>
    </source>
</reference>
<proteinExistence type="predicted"/>
<feature type="binding site" evidence="4">
    <location>
        <position position="128"/>
    </location>
    <ligand>
        <name>NAD(+)</name>
        <dbReference type="ChEBI" id="CHEBI:57540"/>
    </ligand>
</feature>
<feature type="binding site" evidence="4">
    <location>
        <position position="126"/>
    </location>
    <ligand>
        <name>NAD(+)</name>
        <dbReference type="ChEBI" id="CHEBI:57540"/>
    </ligand>
</feature>
<feature type="binding site" evidence="4">
    <location>
        <begin position="95"/>
        <end position="99"/>
    </location>
    <ligand>
        <name>NAD(+)</name>
        <dbReference type="ChEBI" id="CHEBI:57540"/>
    </ligand>
</feature>
<dbReference type="RefSeq" id="WP_047835002.1">
    <property type="nucleotide sequence ID" value="NZ_CABMJZ010000132.1"/>
</dbReference>
<gene>
    <name evidence="6" type="primary">dhaD_3</name>
    <name evidence="6" type="ORF">DSM106044_05212</name>
</gene>
<evidence type="ECO:0000313" key="6">
    <source>
        <dbReference type="EMBL" id="TLC97849.1"/>
    </source>
</evidence>
<dbReference type="CDD" id="cd08171">
    <property type="entry name" value="GlyDH-like"/>
    <property type="match status" value="1"/>
</dbReference>
<evidence type="ECO:0000259" key="5">
    <source>
        <dbReference type="Pfam" id="PF00465"/>
    </source>
</evidence>
<dbReference type="PANTHER" id="PTHR43616">
    <property type="entry name" value="GLYCEROL DEHYDROGENASE"/>
    <property type="match status" value="1"/>
</dbReference>
<name>A0A4U8PZN3_9FIRM</name>
<keyword evidence="2 6" id="KW-0560">Oxidoreductase</keyword>
<dbReference type="InterPro" id="IPR001670">
    <property type="entry name" value="ADH_Fe/GldA"/>
</dbReference>
<dbReference type="SUPFAM" id="SSF56796">
    <property type="entry name" value="Dehydroquinate synthase-like"/>
    <property type="match status" value="1"/>
</dbReference>
<dbReference type="EMBL" id="QGQD01000107">
    <property type="protein sequence ID" value="TLC97849.1"/>
    <property type="molecule type" value="Genomic_DNA"/>
</dbReference>
<organism evidence="6 7">
    <name type="scientific">Robinsoniella peoriensis</name>
    <dbReference type="NCBI Taxonomy" id="180332"/>
    <lineage>
        <taxon>Bacteria</taxon>
        <taxon>Bacillati</taxon>
        <taxon>Bacillota</taxon>
        <taxon>Clostridia</taxon>
        <taxon>Lachnospirales</taxon>
        <taxon>Lachnospiraceae</taxon>
        <taxon>Robinsoniella</taxon>
    </lineage>
</organism>
<feature type="binding site" evidence="4">
    <location>
        <position position="132"/>
    </location>
    <ligand>
        <name>NAD(+)</name>
        <dbReference type="ChEBI" id="CHEBI:57540"/>
    </ligand>
</feature>
<evidence type="ECO:0000256" key="4">
    <source>
        <dbReference type="PIRSR" id="PIRSR000112-3"/>
    </source>
</evidence>
<evidence type="ECO:0000256" key="1">
    <source>
        <dbReference type="ARBA" id="ARBA00022723"/>
    </source>
</evidence>
<sequence>MSEYTVSFTNYTIGADAYQSFGTVCAKLGKRFVLIGGETALSKGREKLSASIEGSELRMVECIASGKDCTYSRIHELAGQIKKLGADFIAGMGGGKALDTAKGVACDLQIPVVTLPTIAATCAASTALSVVYREDGSFESFYYFEKPAVHTFIDTQIIAEAPECYLRAGMGDTIAKHFECHLSARGDELDHSSAMGREISNLCYEPVLKYGHQALEDCRKHQVTYSLTQVILANVISTGMVSLLVHDDYNGAIAHSVFYGLAILPGFEEQNLHGDVVAYGVLVQLAVDGQIEEMERLYCFLKELSMPVKLEDMGIKNDRGGMAEVLKEIVQGPDLKHMPYHVSEDMIFEGMQQVEKLSIENM</sequence>
<accession>A0A4U8PZN3</accession>
<dbReference type="InterPro" id="IPR016205">
    <property type="entry name" value="Glycerol_DH"/>
</dbReference>
<feature type="binding site" evidence="3">
    <location>
        <position position="255"/>
    </location>
    <ligand>
        <name>glycerol</name>
        <dbReference type="ChEBI" id="CHEBI:17754"/>
    </ligand>
</feature>
<dbReference type="GO" id="GO:0046872">
    <property type="term" value="F:metal ion binding"/>
    <property type="evidence" value="ECO:0007669"/>
    <property type="project" value="UniProtKB-KW"/>
</dbReference>
<dbReference type="PIRSF" id="PIRSF000112">
    <property type="entry name" value="Glycerol_dehydrogenase"/>
    <property type="match status" value="1"/>
</dbReference>
<comment type="cofactor">
    <cofactor evidence="3">
        <name>Zn(2+)</name>
        <dbReference type="ChEBI" id="CHEBI:29105"/>
    </cofactor>
    <text evidence="3">Binds 1 zinc ion per subunit.</text>
</comment>
<comment type="caution">
    <text evidence="6">The sequence shown here is derived from an EMBL/GenBank/DDBJ whole genome shotgun (WGS) entry which is preliminary data.</text>
</comment>
<dbReference type="PANTHER" id="PTHR43616:SF3">
    <property type="entry name" value="HYDROXYCARBOXYLATE DEHYDROGENASE A"/>
    <property type="match status" value="1"/>
</dbReference>
<evidence type="ECO:0000313" key="7">
    <source>
        <dbReference type="Proteomes" id="UP000306509"/>
    </source>
</evidence>
<dbReference type="GO" id="GO:0008888">
    <property type="term" value="F:glycerol dehydrogenase (NAD+) activity"/>
    <property type="evidence" value="ECO:0007669"/>
    <property type="project" value="UniProtKB-EC"/>
</dbReference>
<dbReference type="AlphaFoldDB" id="A0A4U8PZN3"/>
<dbReference type="Gene3D" id="1.20.1090.10">
    <property type="entry name" value="Dehydroquinate synthase-like - alpha domain"/>
    <property type="match status" value="1"/>
</dbReference>
<keyword evidence="4" id="KW-0520">NAD</keyword>
<evidence type="ECO:0000256" key="3">
    <source>
        <dbReference type="PIRSR" id="PIRSR000112-1"/>
    </source>
</evidence>
<keyword evidence="3" id="KW-0862">Zinc</keyword>
<keyword evidence="1 3" id="KW-0479">Metal-binding</keyword>
<feature type="binding site" evidence="3">
    <location>
        <position position="273"/>
    </location>
    <ligand>
        <name>glycerol</name>
        <dbReference type="ChEBI" id="CHEBI:17754"/>
    </ligand>
</feature>
<feature type="binding site" evidence="3">
    <location>
        <position position="172"/>
    </location>
    <ligand>
        <name>glycerol</name>
        <dbReference type="ChEBI" id="CHEBI:17754"/>
    </ligand>
</feature>
<protein>
    <submittedName>
        <fullName evidence="6">Glycerol dehydrogenase</fullName>
        <ecNumber evidence="6">1.1.1.6</ecNumber>
    </submittedName>
</protein>
<dbReference type="Proteomes" id="UP000306509">
    <property type="component" value="Unassembled WGS sequence"/>
</dbReference>
<feature type="domain" description="Alcohol dehydrogenase iron-type/glycerol dehydrogenase GldA" evidence="5">
    <location>
        <begin position="10"/>
        <end position="136"/>
    </location>
</feature>